<organism evidence="2 3">
    <name type="scientific">Microbacterium hatanonis</name>
    <dbReference type="NCBI Taxonomy" id="404366"/>
    <lineage>
        <taxon>Bacteria</taxon>
        <taxon>Bacillati</taxon>
        <taxon>Actinomycetota</taxon>
        <taxon>Actinomycetes</taxon>
        <taxon>Micrococcales</taxon>
        <taxon>Microbacteriaceae</taxon>
        <taxon>Microbacterium</taxon>
    </lineage>
</organism>
<name>A0A5C8I4J0_9MICO</name>
<dbReference type="SUPFAM" id="SSF50129">
    <property type="entry name" value="GroES-like"/>
    <property type="match status" value="1"/>
</dbReference>
<dbReference type="InterPro" id="IPR036291">
    <property type="entry name" value="NAD(P)-bd_dom_sf"/>
</dbReference>
<dbReference type="OrthoDB" id="9801186at2"/>
<dbReference type="SUPFAM" id="SSF51735">
    <property type="entry name" value="NAD(P)-binding Rossmann-fold domains"/>
    <property type="match status" value="1"/>
</dbReference>
<reference evidence="2 3" key="1">
    <citation type="submission" date="2019-08" db="EMBL/GenBank/DDBJ databases">
        <authorList>
            <person name="Dong K."/>
        </authorList>
    </citation>
    <scope>NUCLEOTIDE SEQUENCE [LARGE SCALE GENOMIC DNA]</scope>
    <source>
        <strain evidence="2 3">JCM14558</strain>
    </source>
</reference>
<dbReference type="InterPro" id="IPR011032">
    <property type="entry name" value="GroES-like_sf"/>
</dbReference>
<gene>
    <name evidence="2" type="ORF">FVP77_04820</name>
</gene>
<dbReference type="Proteomes" id="UP000321034">
    <property type="component" value="Unassembled WGS sequence"/>
</dbReference>
<keyword evidence="3" id="KW-1185">Reference proteome</keyword>
<feature type="domain" description="Enoyl reductase (ER)" evidence="1">
    <location>
        <begin position="14"/>
        <end position="369"/>
    </location>
</feature>
<dbReference type="Pfam" id="PF08240">
    <property type="entry name" value="ADH_N"/>
    <property type="match status" value="1"/>
</dbReference>
<sequence>MPTNTAAWIDAPYADFTVWDSPYPVASPTQIIVRVRAAAVNPLDAITQSNGRLMYRWLPYPAILGEDVAGVVVSVGGQVTRFRVGDRVVAYAVGMEKGRDHTAEGGFQQYVAVEERLTAPIPGHMSDTDAVVLPLAVSTAASALFQADNLSLAHPELDPPRRRETVVIWGGATSVGANAIQLARAAGYVVVATASPRNHARLRELGASHVIDYRDPDVVDKVVSASRGTVVAGVLAIATGSAEPCVAIAVATGAKRVALASPSVSFYDQPRRGGLSPARARLLGRLVIRNAVLQTTCALRGVRARFVWGSSLMDNEVGRMLWTDYLPAALADRRHVAFPPARIVGHSLDDLQAAVDLLRTGTSTQKLVIALSEDAPGAR</sequence>
<dbReference type="CDD" id="cd08249">
    <property type="entry name" value="enoyl_reductase_like"/>
    <property type="match status" value="1"/>
</dbReference>
<evidence type="ECO:0000313" key="3">
    <source>
        <dbReference type="Proteomes" id="UP000321034"/>
    </source>
</evidence>
<evidence type="ECO:0000259" key="1">
    <source>
        <dbReference type="SMART" id="SM00829"/>
    </source>
</evidence>
<dbReference type="Gene3D" id="3.40.50.720">
    <property type="entry name" value="NAD(P)-binding Rossmann-like Domain"/>
    <property type="match status" value="1"/>
</dbReference>
<dbReference type="InterPro" id="IPR020843">
    <property type="entry name" value="ER"/>
</dbReference>
<dbReference type="InterPro" id="IPR047122">
    <property type="entry name" value="Trans-enoyl_RdTase-like"/>
</dbReference>
<dbReference type="SMART" id="SM00829">
    <property type="entry name" value="PKS_ER"/>
    <property type="match status" value="1"/>
</dbReference>
<comment type="caution">
    <text evidence="2">The sequence shown here is derived from an EMBL/GenBank/DDBJ whole genome shotgun (WGS) entry which is preliminary data.</text>
</comment>
<dbReference type="AlphaFoldDB" id="A0A5C8I4J0"/>
<dbReference type="PANTHER" id="PTHR45348:SF2">
    <property type="entry name" value="ZINC-TYPE ALCOHOL DEHYDROGENASE-LIKE PROTEIN C2E1P3.01"/>
    <property type="match status" value="1"/>
</dbReference>
<dbReference type="Gene3D" id="3.90.180.10">
    <property type="entry name" value="Medium-chain alcohol dehydrogenases, catalytic domain"/>
    <property type="match status" value="1"/>
</dbReference>
<dbReference type="InterPro" id="IPR013154">
    <property type="entry name" value="ADH-like_N"/>
</dbReference>
<protein>
    <submittedName>
        <fullName evidence="2">Zinc-binding alcohol dehydrogenase family protein</fullName>
    </submittedName>
</protein>
<dbReference type="PANTHER" id="PTHR45348">
    <property type="entry name" value="HYPOTHETICAL OXIDOREDUCTASE (EUROFUNG)"/>
    <property type="match status" value="1"/>
</dbReference>
<accession>A0A5C8I4J0</accession>
<evidence type="ECO:0000313" key="2">
    <source>
        <dbReference type="EMBL" id="TXK12783.1"/>
    </source>
</evidence>
<dbReference type="RefSeq" id="WP_147893489.1">
    <property type="nucleotide sequence ID" value="NZ_BAAANR010000001.1"/>
</dbReference>
<proteinExistence type="predicted"/>
<dbReference type="GO" id="GO:0016651">
    <property type="term" value="F:oxidoreductase activity, acting on NAD(P)H"/>
    <property type="evidence" value="ECO:0007669"/>
    <property type="project" value="InterPro"/>
</dbReference>
<dbReference type="EMBL" id="VRSV01000001">
    <property type="protein sequence ID" value="TXK12783.1"/>
    <property type="molecule type" value="Genomic_DNA"/>
</dbReference>